<dbReference type="PANTHER" id="PTHR38603:SF1">
    <property type="entry name" value="CHAPERONE NAPD"/>
    <property type="match status" value="1"/>
</dbReference>
<evidence type="ECO:0000313" key="6">
    <source>
        <dbReference type="Proteomes" id="UP000305675"/>
    </source>
</evidence>
<dbReference type="EMBL" id="SWCJ01000021">
    <property type="protein sequence ID" value="TKB50730.1"/>
    <property type="molecule type" value="Genomic_DNA"/>
</dbReference>
<comment type="subcellular location">
    <subcellularLocation>
        <location evidence="1 4">Cytoplasm</location>
    </subcellularLocation>
</comment>
<dbReference type="Proteomes" id="UP000305675">
    <property type="component" value="Unassembled WGS sequence"/>
</dbReference>
<evidence type="ECO:0000256" key="1">
    <source>
        <dbReference type="ARBA" id="ARBA00004496"/>
    </source>
</evidence>
<evidence type="ECO:0000313" key="5">
    <source>
        <dbReference type="EMBL" id="TKB50730.1"/>
    </source>
</evidence>
<keyword evidence="6" id="KW-1185">Reference proteome</keyword>
<comment type="similarity">
    <text evidence="4">Belongs to the NapD family.</text>
</comment>
<dbReference type="RefSeq" id="WP_136865005.1">
    <property type="nucleotide sequence ID" value="NZ_SWCJ01000021.1"/>
</dbReference>
<dbReference type="Gene3D" id="3.30.70.920">
    <property type="match status" value="1"/>
</dbReference>
<name>A0A4U1BH81_9GAMM</name>
<keyword evidence="3 4" id="KW-0143">Chaperone</keyword>
<proteinExistence type="inferred from homology"/>
<dbReference type="PANTHER" id="PTHR38603">
    <property type="entry name" value="CHAPERONE NAPD"/>
    <property type="match status" value="1"/>
</dbReference>
<comment type="subunit">
    <text evidence="4">Interacts with the cytoplasmic NapA precursor.</text>
</comment>
<evidence type="ECO:0000256" key="2">
    <source>
        <dbReference type="ARBA" id="ARBA00022490"/>
    </source>
</evidence>
<keyword evidence="2 4" id="KW-0963">Cytoplasm</keyword>
<dbReference type="OrthoDB" id="5770785at2"/>
<dbReference type="GO" id="GO:0005048">
    <property type="term" value="F:signal sequence binding"/>
    <property type="evidence" value="ECO:0007669"/>
    <property type="project" value="UniProtKB-UniRule"/>
</dbReference>
<evidence type="ECO:0000256" key="3">
    <source>
        <dbReference type="ARBA" id="ARBA00023186"/>
    </source>
</evidence>
<dbReference type="Pfam" id="PF03927">
    <property type="entry name" value="NapD"/>
    <property type="match status" value="1"/>
</dbReference>
<protein>
    <recommendedName>
        <fullName evidence="4">Chaperone NapD</fullName>
    </recommendedName>
    <alternativeName>
        <fullName evidence="4">NapA signal peptide-binding chaperone NapD</fullName>
    </alternativeName>
</protein>
<dbReference type="GO" id="GO:0051224">
    <property type="term" value="P:negative regulation of protein transport"/>
    <property type="evidence" value="ECO:0007669"/>
    <property type="project" value="UniProtKB-UniRule"/>
</dbReference>
<dbReference type="GO" id="GO:0005737">
    <property type="term" value="C:cytoplasm"/>
    <property type="evidence" value="ECO:0007669"/>
    <property type="project" value="UniProtKB-SubCell"/>
</dbReference>
<dbReference type="HAMAP" id="MF_02200">
    <property type="entry name" value="NapD"/>
    <property type="match status" value="1"/>
</dbReference>
<comment type="caution">
    <text evidence="5">The sequence shown here is derived from an EMBL/GenBank/DDBJ whole genome shotgun (WGS) entry which is preliminary data.</text>
</comment>
<dbReference type="InterPro" id="IPR005623">
    <property type="entry name" value="Chaperone_NapD_NO3_reduct"/>
</dbReference>
<sequence length="90" mass="9873">MTQKEIHISSVVVQVQPEHLGVVKAQILDLPGAEIHGEDAIGKLVVVLETSTETGVTKAIDAINNLPYVLMTFLVYHQIEPFENLAEDHS</sequence>
<reference evidence="5 6" key="1">
    <citation type="submission" date="2019-04" db="EMBL/GenBank/DDBJ databases">
        <authorList>
            <person name="Hwang J.C."/>
        </authorList>
    </citation>
    <scope>NUCLEOTIDE SEQUENCE [LARGE SCALE GENOMIC DNA]</scope>
    <source>
        <strain evidence="5 6">IMCC35002</strain>
    </source>
</reference>
<organism evidence="5 6">
    <name type="scientific">Ferrimonas aestuarii</name>
    <dbReference type="NCBI Taxonomy" id="2569539"/>
    <lineage>
        <taxon>Bacteria</taxon>
        <taxon>Pseudomonadati</taxon>
        <taxon>Pseudomonadota</taxon>
        <taxon>Gammaproteobacteria</taxon>
        <taxon>Alteromonadales</taxon>
        <taxon>Ferrimonadaceae</taxon>
        <taxon>Ferrimonas</taxon>
    </lineage>
</organism>
<evidence type="ECO:0000256" key="4">
    <source>
        <dbReference type="HAMAP-Rule" id="MF_02200"/>
    </source>
</evidence>
<accession>A0A4U1BH81</accession>
<dbReference type="AlphaFoldDB" id="A0A4U1BH81"/>
<comment type="function">
    <text evidence="4">Chaperone for NapA, the catalytic subunit of the periplasmic nitrate reductase. It binds directly and specifically to the twin-arginine signal peptide of NapA, preventing premature interaction with the Tat translocase and premature export.</text>
</comment>
<gene>
    <name evidence="4" type="primary">napD</name>
    <name evidence="5" type="ORF">FCL42_18960</name>
</gene>